<dbReference type="Proteomes" id="UP000198850">
    <property type="component" value="Unassembled WGS sequence"/>
</dbReference>
<gene>
    <name evidence="1" type="ORF">SAMN05443550_104143</name>
</gene>
<protein>
    <submittedName>
        <fullName evidence="1">Uncharacterized protein</fullName>
    </submittedName>
</protein>
<sequence>MDDKKSLIRKEKLDYIIAAYAEIWAEVMLDKNLDLHLLQVEDDLRYLDHLINSKDADHPQTFIYYTIANDLIRLKKFLDKQLKRHDEL</sequence>
<organism evidence="1 2">
    <name type="scientific">Pedobacter hartonius</name>
    <dbReference type="NCBI Taxonomy" id="425514"/>
    <lineage>
        <taxon>Bacteria</taxon>
        <taxon>Pseudomonadati</taxon>
        <taxon>Bacteroidota</taxon>
        <taxon>Sphingobacteriia</taxon>
        <taxon>Sphingobacteriales</taxon>
        <taxon>Sphingobacteriaceae</taxon>
        <taxon>Pedobacter</taxon>
    </lineage>
</organism>
<accession>A0A1H4CRB7</accession>
<proteinExistence type="predicted"/>
<reference evidence="1 2" key="1">
    <citation type="submission" date="2016-10" db="EMBL/GenBank/DDBJ databases">
        <authorList>
            <person name="de Groot N.N."/>
        </authorList>
    </citation>
    <scope>NUCLEOTIDE SEQUENCE [LARGE SCALE GENOMIC DNA]</scope>
    <source>
        <strain evidence="1 2">DSM 19033</strain>
    </source>
</reference>
<name>A0A1H4CRB7_9SPHI</name>
<keyword evidence="2" id="KW-1185">Reference proteome</keyword>
<dbReference type="AlphaFoldDB" id="A0A1H4CRB7"/>
<dbReference type="EMBL" id="FNRA01000004">
    <property type="protein sequence ID" value="SEA62662.1"/>
    <property type="molecule type" value="Genomic_DNA"/>
</dbReference>
<evidence type="ECO:0000313" key="1">
    <source>
        <dbReference type="EMBL" id="SEA62662.1"/>
    </source>
</evidence>
<dbReference type="RefSeq" id="WP_090556283.1">
    <property type="nucleotide sequence ID" value="NZ_FNRA01000004.1"/>
</dbReference>
<evidence type="ECO:0000313" key="2">
    <source>
        <dbReference type="Proteomes" id="UP000198850"/>
    </source>
</evidence>